<dbReference type="OrthoDB" id="7058468at2"/>
<reference evidence="2 3" key="1">
    <citation type="submission" date="2016-05" db="EMBL/GenBank/DDBJ databases">
        <title>Genomic Taxonomy of the Vibrionaceae.</title>
        <authorList>
            <person name="Gomez-Gil B."/>
            <person name="Enciso-Ibarra J."/>
        </authorList>
    </citation>
    <scope>NUCLEOTIDE SEQUENCE [LARGE SCALE GENOMIC DNA]</scope>
    <source>
        <strain evidence="2 3">CAIM 1920</strain>
    </source>
</reference>
<evidence type="ECO:0000313" key="2">
    <source>
        <dbReference type="EMBL" id="ODA36268.1"/>
    </source>
</evidence>
<dbReference type="Proteomes" id="UP000094936">
    <property type="component" value="Unassembled WGS sequence"/>
</dbReference>
<feature type="signal peptide" evidence="1">
    <location>
        <begin position="1"/>
        <end position="21"/>
    </location>
</feature>
<evidence type="ECO:0000256" key="1">
    <source>
        <dbReference type="SAM" id="SignalP"/>
    </source>
</evidence>
<protein>
    <submittedName>
        <fullName evidence="2">Uncharacterized protein</fullName>
    </submittedName>
</protein>
<comment type="caution">
    <text evidence="2">The sequence shown here is derived from an EMBL/GenBank/DDBJ whole genome shotgun (WGS) entry which is preliminary data.</text>
</comment>
<dbReference type="EMBL" id="LYBM01000001">
    <property type="protein sequence ID" value="ODA36268.1"/>
    <property type="molecule type" value="Genomic_DNA"/>
</dbReference>
<keyword evidence="1" id="KW-0732">Signal</keyword>
<dbReference type="RefSeq" id="WP_068898410.1">
    <property type="nucleotide sequence ID" value="NZ_JBHUIF010000002.1"/>
</dbReference>
<sequence>MNKIRAIFLLAVAIVFTGCTSIPDAPINHEKTSYNTSEKSIAFGRITVKNNNAPSFQPELWNLSVMSEGKKFEFSIRTNMIADHGENGREYFFSFEAPAGMTQVQKFTLHAGVPLLVSADGAFELDQMVKLEKGKITYLGDITATIVEKKDNEEAVGPLLPLIDQRVAGFSNGTFSVDVKDHFEEDLELLKLTYPAIKGQVFTKNIVKKPALYQ</sequence>
<gene>
    <name evidence="2" type="ORF">A8L45_01320</name>
</gene>
<name>A0A1C3ESP5_9GAMM</name>
<keyword evidence="3" id="KW-1185">Reference proteome</keyword>
<accession>A0A1C3ESP5</accession>
<dbReference type="PROSITE" id="PS51257">
    <property type="entry name" value="PROKAR_LIPOPROTEIN"/>
    <property type="match status" value="1"/>
</dbReference>
<feature type="chain" id="PRO_5008673387" evidence="1">
    <location>
        <begin position="22"/>
        <end position="214"/>
    </location>
</feature>
<evidence type="ECO:0000313" key="3">
    <source>
        <dbReference type="Proteomes" id="UP000094936"/>
    </source>
</evidence>
<proteinExistence type="predicted"/>
<dbReference type="AlphaFoldDB" id="A0A1C3ESP5"/>
<organism evidence="2 3">
    <name type="scientific">Veronia pacifica</name>
    <dbReference type="NCBI Taxonomy" id="1080227"/>
    <lineage>
        <taxon>Bacteria</taxon>
        <taxon>Pseudomonadati</taxon>
        <taxon>Pseudomonadota</taxon>
        <taxon>Gammaproteobacteria</taxon>
        <taxon>Vibrionales</taxon>
        <taxon>Vibrionaceae</taxon>
        <taxon>Veronia</taxon>
    </lineage>
</organism>